<keyword evidence="9" id="KW-0274">FAD</keyword>
<evidence type="ECO:0000313" key="20">
    <source>
        <dbReference type="Proteomes" id="UP001138500"/>
    </source>
</evidence>
<dbReference type="FunFam" id="2.40.30.10:FF:000034">
    <property type="entry name" value="Flavohemoprotein"/>
    <property type="match status" value="1"/>
</dbReference>
<dbReference type="SUPFAM" id="SSF46458">
    <property type="entry name" value="Globin-like"/>
    <property type="match status" value="1"/>
</dbReference>
<evidence type="ECO:0000259" key="18">
    <source>
        <dbReference type="PROSITE" id="PS51384"/>
    </source>
</evidence>
<dbReference type="GO" id="GO:0071949">
    <property type="term" value="F:FAD binding"/>
    <property type="evidence" value="ECO:0007669"/>
    <property type="project" value="TreeGrafter"/>
</dbReference>
<dbReference type="OrthoDB" id="436496at2759"/>
<keyword evidence="7" id="KW-0285">Flavoprotein</keyword>
<dbReference type="AlphaFoldDB" id="A0A9W7SXK1"/>
<evidence type="ECO:0000256" key="2">
    <source>
        <dbReference type="ARBA" id="ARBA00001974"/>
    </source>
</evidence>
<evidence type="ECO:0000259" key="17">
    <source>
        <dbReference type="PROSITE" id="PS01033"/>
    </source>
</evidence>
<dbReference type="GO" id="GO:0009636">
    <property type="term" value="P:response to toxic substance"/>
    <property type="evidence" value="ECO:0007669"/>
    <property type="project" value="UniProtKB-KW"/>
</dbReference>
<dbReference type="Pfam" id="PF00175">
    <property type="entry name" value="NAD_binding_1"/>
    <property type="match status" value="1"/>
</dbReference>
<dbReference type="Gene3D" id="3.40.50.80">
    <property type="entry name" value="Nucleotide-binding domain of ferredoxin-NADP reductase (FNR) module"/>
    <property type="match status" value="1"/>
</dbReference>
<dbReference type="FunFam" id="1.10.490.10:FF:000003">
    <property type="entry name" value="Flavohemoprotein"/>
    <property type="match status" value="1"/>
</dbReference>
<dbReference type="EMBL" id="RIBY02000668">
    <property type="protein sequence ID" value="KAH9838912.1"/>
    <property type="molecule type" value="Genomic_DNA"/>
</dbReference>
<dbReference type="GO" id="GO:0046210">
    <property type="term" value="P:nitric oxide catabolic process"/>
    <property type="evidence" value="ECO:0007669"/>
    <property type="project" value="TreeGrafter"/>
</dbReference>
<evidence type="ECO:0000256" key="3">
    <source>
        <dbReference type="ARBA" id="ARBA00006401"/>
    </source>
</evidence>
<evidence type="ECO:0000256" key="8">
    <source>
        <dbReference type="ARBA" id="ARBA00022723"/>
    </source>
</evidence>
<evidence type="ECO:0000256" key="9">
    <source>
        <dbReference type="ARBA" id="ARBA00022827"/>
    </source>
</evidence>
<dbReference type="SUPFAM" id="SSF63380">
    <property type="entry name" value="Riboflavin synthase domain-like"/>
    <property type="match status" value="1"/>
</dbReference>
<evidence type="ECO:0000256" key="11">
    <source>
        <dbReference type="ARBA" id="ARBA00023002"/>
    </source>
</evidence>
<keyword evidence="20" id="KW-1185">Reference proteome</keyword>
<feature type="domain" description="Globin" evidence="17">
    <location>
        <begin position="2"/>
        <end position="139"/>
    </location>
</feature>
<dbReference type="CDD" id="cd08922">
    <property type="entry name" value="FHb-globin"/>
    <property type="match status" value="1"/>
</dbReference>
<comment type="cofactor">
    <cofactor evidence="2">
        <name>FAD</name>
        <dbReference type="ChEBI" id="CHEBI:57692"/>
    </cofactor>
</comment>
<name>A0A9W7SXK1_9PEZI</name>
<evidence type="ECO:0000256" key="10">
    <source>
        <dbReference type="ARBA" id="ARBA00022857"/>
    </source>
</evidence>
<comment type="catalytic activity">
    <reaction evidence="14">
        <text>2 nitric oxide + NADH + 2 O2 = 2 nitrate + NAD(+) + H(+)</text>
        <dbReference type="Rhea" id="RHEA:19469"/>
        <dbReference type="ChEBI" id="CHEBI:15378"/>
        <dbReference type="ChEBI" id="CHEBI:15379"/>
        <dbReference type="ChEBI" id="CHEBI:16480"/>
        <dbReference type="ChEBI" id="CHEBI:17632"/>
        <dbReference type="ChEBI" id="CHEBI:57540"/>
        <dbReference type="ChEBI" id="CHEBI:57945"/>
        <dbReference type="EC" id="1.14.12.17"/>
    </reaction>
</comment>
<dbReference type="InterPro" id="IPR039261">
    <property type="entry name" value="FNR_nucleotide-bd"/>
</dbReference>
<comment type="similarity">
    <text evidence="3">In the C-terminal section; belongs to the flavoprotein pyridine nucleotide cytochrome reductase family.</text>
</comment>
<keyword evidence="11" id="KW-0560">Oxidoreductase</keyword>
<dbReference type="Proteomes" id="UP001138500">
    <property type="component" value="Unassembled WGS sequence"/>
</dbReference>
<evidence type="ECO:0000256" key="6">
    <source>
        <dbReference type="ARBA" id="ARBA00022617"/>
    </source>
</evidence>
<dbReference type="InterPro" id="IPR000971">
    <property type="entry name" value="Globin"/>
</dbReference>
<evidence type="ECO:0000256" key="15">
    <source>
        <dbReference type="ARBA" id="ARBA00049433"/>
    </source>
</evidence>
<keyword evidence="6" id="KW-0349">Heme</keyword>
<dbReference type="InterPro" id="IPR017927">
    <property type="entry name" value="FAD-bd_FR_type"/>
</dbReference>
<dbReference type="EC" id="1.14.12.17" evidence="4"/>
<evidence type="ECO:0000256" key="14">
    <source>
        <dbReference type="ARBA" id="ARBA00048649"/>
    </source>
</evidence>
<dbReference type="FunFam" id="3.40.50.80:FF:000010">
    <property type="entry name" value="Flavohemoprotein"/>
    <property type="match status" value="1"/>
</dbReference>
<dbReference type="InterPro" id="IPR017938">
    <property type="entry name" value="Riboflavin_synthase-like_b-brl"/>
</dbReference>
<evidence type="ECO:0000256" key="4">
    <source>
        <dbReference type="ARBA" id="ARBA00012229"/>
    </source>
</evidence>
<evidence type="ECO:0000256" key="7">
    <source>
        <dbReference type="ARBA" id="ARBA00022630"/>
    </source>
</evidence>
<comment type="catalytic activity">
    <reaction evidence="15">
        <text>2 nitric oxide + NADPH + 2 O2 = 2 nitrate + NADP(+) + H(+)</text>
        <dbReference type="Rhea" id="RHEA:19465"/>
        <dbReference type="ChEBI" id="CHEBI:15378"/>
        <dbReference type="ChEBI" id="CHEBI:15379"/>
        <dbReference type="ChEBI" id="CHEBI:16480"/>
        <dbReference type="ChEBI" id="CHEBI:17632"/>
        <dbReference type="ChEBI" id="CHEBI:57783"/>
        <dbReference type="ChEBI" id="CHEBI:58349"/>
        <dbReference type="EC" id="1.14.12.17"/>
    </reaction>
</comment>
<dbReference type="InterPro" id="IPR012292">
    <property type="entry name" value="Globin/Proto"/>
</dbReference>
<dbReference type="InterPro" id="IPR001433">
    <property type="entry name" value="OxRdtase_FAD/NAD-bd"/>
</dbReference>
<dbReference type="SUPFAM" id="SSF52343">
    <property type="entry name" value="Ferredoxin reductase-like, C-terminal NADP-linked domain"/>
    <property type="match status" value="1"/>
</dbReference>
<keyword evidence="8" id="KW-0479">Metal-binding</keyword>
<reference evidence="19 20" key="2">
    <citation type="journal article" date="2021" name="Curr. Genet.">
        <title>Genetic response to nitrogen starvation in the aggressive Eucalyptus foliar pathogen Teratosphaeria destructans.</title>
        <authorList>
            <person name="Havenga M."/>
            <person name="Wingfield B.D."/>
            <person name="Wingfield M.J."/>
            <person name="Dreyer L.L."/>
            <person name="Roets F."/>
            <person name="Aylward J."/>
        </authorList>
    </citation>
    <scope>NUCLEOTIDE SEQUENCE [LARGE SCALE GENOMIC DNA]</scope>
    <source>
        <strain evidence="19">CMW44962</strain>
    </source>
</reference>
<evidence type="ECO:0000256" key="16">
    <source>
        <dbReference type="ARBA" id="ARBA00056398"/>
    </source>
</evidence>
<dbReference type="GO" id="GO:0019825">
    <property type="term" value="F:oxygen binding"/>
    <property type="evidence" value="ECO:0007669"/>
    <property type="project" value="InterPro"/>
</dbReference>
<dbReference type="GO" id="GO:0071500">
    <property type="term" value="P:cellular response to nitrosative stress"/>
    <property type="evidence" value="ECO:0007669"/>
    <property type="project" value="TreeGrafter"/>
</dbReference>
<evidence type="ECO:0000256" key="12">
    <source>
        <dbReference type="ARBA" id="ARBA00023004"/>
    </source>
</evidence>
<keyword evidence="13" id="KW-0520">NAD</keyword>
<evidence type="ECO:0000256" key="13">
    <source>
        <dbReference type="ARBA" id="ARBA00023027"/>
    </source>
</evidence>
<dbReference type="NCBIfam" id="NF009805">
    <property type="entry name" value="PRK13289.1"/>
    <property type="match status" value="1"/>
</dbReference>
<dbReference type="PANTHER" id="PTHR43396:SF3">
    <property type="entry name" value="FLAVOHEMOPROTEIN"/>
    <property type="match status" value="1"/>
</dbReference>
<evidence type="ECO:0000256" key="5">
    <source>
        <dbReference type="ARBA" id="ARBA00022575"/>
    </source>
</evidence>
<organism evidence="19 20">
    <name type="scientific">Teratosphaeria destructans</name>
    <dbReference type="NCBI Taxonomy" id="418781"/>
    <lineage>
        <taxon>Eukaryota</taxon>
        <taxon>Fungi</taxon>
        <taxon>Dikarya</taxon>
        <taxon>Ascomycota</taxon>
        <taxon>Pezizomycotina</taxon>
        <taxon>Dothideomycetes</taxon>
        <taxon>Dothideomycetidae</taxon>
        <taxon>Mycosphaerellales</taxon>
        <taxon>Teratosphaeriaceae</taxon>
        <taxon>Teratosphaeria</taxon>
    </lineage>
</organism>
<keyword evidence="5" id="KW-0216">Detoxification</keyword>
<dbReference type="Gene3D" id="2.40.30.10">
    <property type="entry name" value="Translation factors"/>
    <property type="match status" value="1"/>
</dbReference>
<comment type="caution">
    <text evidence="19">The sequence shown here is derived from an EMBL/GenBank/DDBJ whole genome shotgun (WGS) entry which is preliminary data.</text>
</comment>
<sequence length="424" mass="46966">MSLTPSQVQTIKATVPVLQEHGNTITTTFYANLLREHPELNNIFNNANQRNNHQAQALAGSLYAYATYIDDLGVLSPAVEKICQKHASLYIRPEHYDIVGEYLLSAMGEVLGAALTQEILGAWAAAYWQLAKIMIGREDQLYKESEGWTDWREFKIVDKVKESEVITSFYLRPVDGRSLCAFKPGQYISIETDVPDFGYLQSRQYSLSDAPSSDYFRISVKKEAHAKVGTSDAPVHPGWISNLLHTTKNIGDALKVSHPAGDFFLDPQQDNDAPVVLLSAGVGITPMIAILNTLVQRKTPQPVSFVHGSRTTKSQAFGDHIRDLAAKHGNVHAKFFIRDPSPETDTEGIHYHAAGRLTIAALDQKQDLFLDNDRTKYFACGPDAFMADVERDLKALGVDGGRIRMEKFGTGDIVKEIRQSTASA</sequence>
<protein>
    <recommendedName>
        <fullName evidence="4">nitric oxide dioxygenase</fullName>
        <ecNumber evidence="4">1.14.12.17</ecNumber>
    </recommendedName>
</protein>
<dbReference type="PROSITE" id="PS01033">
    <property type="entry name" value="GLOBIN"/>
    <property type="match status" value="1"/>
</dbReference>
<dbReference type="GO" id="GO:0008941">
    <property type="term" value="F:nitric oxide dioxygenase NAD(P)H activity"/>
    <property type="evidence" value="ECO:0007669"/>
    <property type="project" value="UniProtKB-EC"/>
</dbReference>
<dbReference type="GO" id="GO:0046872">
    <property type="term" value="F:metal ion binding"/>
    <property type="evidence" value="ECO:0007669"/>
    <property type="project" value="UniProtKB-KW"/>
</dbReference>
<dbReference type="PANTHER" id="PTHR43396">
    <property type="entry name" value="FLAVOHEMOPROTEIN"/>
    <property type="match status" value="1"/>
</dbReference>
<dbReference type="PROSITE" id="PS51384">
    <property type="entry name" value="FAD_FR"/>
    <property type="match status" value="1"/>
</dbReference>
<comment type="function">
    <text evidence="16">In the presence of oxygen and NADH, it has NADH oxidase activity, which leads to the generation of superoxide and H(2)O(2). Under anaerobic conditions, it also exhibits nitric oxide reductase and FAD reductase activities. However, all these reactions are much lower than NOD activity.</text>
</comment>
<keyword evidence="12" id="KW-0408">Iron</keyword>
<proteinExistence type="inferred from homology"/>
<feature type="domain" description="FAD-binding FR-type" evidence="18">
    <location>
        <begin position="149"/>
        <end position="266"/>
    </location>
</feature>
<evidence type="ECO:0000256" key="1">
    <source>
        <dbReference type="ARBA" id="ARBA00001970"/>
    </source>
</evidence>
<reference evidence="19 20" key="1">
    <citation type="journal article" date="2018" name="IMA Fungus">
        <title>IMA Genome-F 10: Nine draft genome sequences of Claviceps purpurea s.lat., including C. arundinis, C. humidiphila, and C. cf. spartinae, pseudomolecules for the pitch canker pathogen Fusarium circinatum, draft genome of Davidsoniella eucalypti, Grosmannia galeiformis, Quambalaria eucalypti, and Teratosphaeria destructans.</title>
        <authorList>
            <person name="Wingfield B.D."/>
            <person name="Liu M."/>
            <person name="Nguyen H.D."/>
            <person name="Lane F.A."/>
            <person name="Morgan S.W."/>
            <person name="De Vos L."/>
            <person name="Wilken P.M."/>
            <person name="Duong T.A."/>
            <person name="Aylward J."/>
            <person name="Coetzee M.P."/>
            <person name="Dadej K."/>
            <person name="De Beer Z.W."/>
            <person name="Findlay W."/>
            <person name="Havenga M."/>
            <person name="Kolarik M."/>
            <person name="Menzies J.G."/>
            <person name="Naidoo K."/>
            <person name="Pochopski O."/>
            <person name="Shoukouhi P."/>
            <person name="Santana Q.C."/>
            <person name="Seifert K.A."/>
            <person name="Soal N."/>
            <person name="Steenkamp E.T."/>
            <person name="Tatham C.T."/>
            <person name="van der Nest M.A."/>
            <person name="Wingfield M.J."/>
        </authorList>
    </citation>
    <scope>NUCLEOTIDE SEQUENCE [LARGE SCALE GENOMIC DNA]</scope>
    <source>
        <strain evidence="19">CMW44962</strain>
    </source>
</reference>
<dbReference type="InterPro" id="IPR009050">
    <property type="entry name" value="Globin-like_sf"/>
</dbReference>
<comment type="cofactor">
    <cofactor evidence="1">
        <name>heme b</name>
        <dbReference type="ChEBI" id="CHEBI:60344"/>
    </cofactor>
</comment>
<keyword evidence="10" id="KW-0521">NADP</keyword>
<accession>A0A9W7SXK1</accession>
<evidence type="ECO:0000313" key="19">
    <source>
        <dbReference type="EMBL" id="KAH9838912.1"/>
    </source>
</evidence>
<dbReference type="Gene3D" id="1.10.490.10">
    <property type="entry name" value="Globins"/>
    <property type="match status" value="1"/>
</dbReference>
<gene>
    <name evidence="19" type="ORF">Tdes44962_MAKER01763</name>
</gene>
<dbReference type="Pfam" id="PF00042">
    <property type="entry name" value="Globin"/>
    <property type="match status" value="1"/>
</dbReference>
<dbReference type="CDD" id="cd06184">
    <property type="entry name" value="flavohem_like_fad_nad_binding"/>
    <property type="match status" value="1"/>
</dbReference>
<dbReference type="GO" id="GO:0020037">
    <property type="term" value="F:heme binding"/>
    <property type="evidence" value="ECO:0007669"/>
    <property type="project" value="InterPro"/>
</dbReference>